<dbReference type="VEuPathDB" id="FungiDB:MUCCIDRAFT_76421"/>
<organism evidence="1 2">
    <name type="scientific">Mucor lusitanicus CBS 277.49</name>
    <dbReference type="NCBI Taxonomy" id="747725"/>
    <lineage>
        <taxon>Eukaryota</taxon>
        <taxon>Fungi</taxon>
        <taxon>Fungi incertae sedis</taxon>
        <taxon>Mucoromycota</taxon>
        <taxon>Mucoromycotina</taxon>
        <taxon>Mucoromycetes</taxon>
        <taxon>Mucorales</taxon>
        <taxon>Mucorineae</taxon>
        <taxon>Mucoraceae</taxon>
        <taxon>Mucor</taxon>
    </lineage>
</organism>
<dbReference type="AlphaFoldDB" id="A0A168Q4N5"/>
<comment type="caution">
    <text evidence="1">The sequence shown here is derived from an EMBL/GenBank/DDBJ whole genome shotgun (WGS) entry which is preliminary data.</text>
</comment>
<evidence type="ECO:0000313" key="1">
    <source>
        <dbReference type="EMBL" id="OAD08688.1"/>
    </source>
</evidence>
<accession>A0A168Q4N5</accession>
<evidence type="ECO:0000313" key="2">
    <source>
        <dbReference type="Proteomes" id="UP000077051"/>
    </source>
</evidence>
<dbReference type="OrthoDB" id="66510at2759"/>
<reference evidence="1 2" key="1">
    <citation type="submission" date="2015-06" db="EMBL/GenBank/DDBJ databases">
        <title>Expansion of signal transduction pathways in fungi by whole-genome duplication.</title>
        <authorList>
            <consortium name="DOE Joint Genome Institute"/>
            <person name="Corrochano L.M."/>
            <person name="Kuo A."/>
            <person name="Marcet-Houben M."/>
            <person name="Polaino S."/>
            <person name="Salamov A."/>
            <person name="Villalobos J.M."/>
            <person name="Alvarez M.I."/>
            <person name="Avalos J."/>
            <person name="Benito E.P."/>
            <person name="Benoit I."/>
            <person name="Burger G."/>
            <person name="Camino L.P."/>
            <person name="Canovas D."/>
            <person name="Cerda-Olmedo E."/>
            <person name="Cheng J.-F."/>
            <person name="Dominguez A."/>
            <person name="Elias M."/>
            <person name="Eslava A.P."/>
            <person name="Glaser F."/>
            <person name="Grimwood J."/>
            <person name="Gutierrez G."/>
            <person name="Heitman J."/>
            <person name="Henrissat B."/>
            <person name="Iturriaga E.A."/>
            <person name="Lang B.F."/>
            <person name="Lavin J.L."/>
            <person name="Lee S."/>
            <person name="Li W."/>
            <person name="Lindquist E."/>
            <person name="Lopez-Garcia S."/>
            <person name="Luque E.M."/>
            <person name="Marcos A.T."/>
            <person name="Martin J."/>
            <person name="Mccluskey K."/>
            <person name="Medina H.R."/>
            <person name="Miralles-Duran A."/>
            <person name="Miyazaki A."/>
            <person name="Munoz-Torres E."/>
            <person name="Oguiza J.A."/>
            <person name="Ohm R."/>
            <person name="Olmedo M."/>
            <person name="Orejas M."/>
            <person name="Ortiz-Castellanos L."/>
            <person name="Pisabarro A.G."/>
            <person name="Rodriguez-Romero J."/>
            <person name="Ruiz-Herrera J."/>
            <person name="Ruiz-Vazquez R."/>
            <person name="Sanz C."/>
            <person name="Schackwitz W."/>
            <person name="Schmutz J."/>
            <person name="Shahriari M."/>
            <person name="Shelest E."/>
            <person name="Silva-Franco F."/>
            <person name="Soanes D."/>
            <person name="Syed K."/>
            <person name="Tagua V.G."/>
            <person name="Talbot N.J."/>
            <person name="Thon M."/>
            <person name="De Vries R.P."/>
            <person name="Wiebenga A."/>
            <person name="Yadav J.S."/>
            <person name="Braun E.L."/>
            <person name="Baker S."/>
            <person name="Garre V."/>
            <person name="Horwitz B."/>
            <person name="Torres-Martinez S."/>
            <person name="Idnurm A."/>
            <person name="Herrera-Estrella A."/>
            <person name="Gabaldon T."/>
            <person name="Grigoriev I.V."/>
        </authorList>
    </citation>
    <scope>NUCLEOTIDE SEQUENCE [LARGE SCALE GENOMIC DNA]</scope>
    <source>
        <strain evidence="1 2">CBS 277.49</strain>
    </source>
</reference>
<proteinExistence type="predicted"/>
<name>A0A168Q4N5_MUCCL</name>
<protein>
    <submittedName>
        <fullName evidence="1">Uncharacterized protein</fullName>
    </submittedName>
</protein>
<dbReference type="Proteomes" id="UP000077051">
    <property type="component" value="Unassembled WGS sequence"/>
</dbReference>
<keyword evidence="2" id="KW-1185">Reference proteome</keyword>
<gene>
    <name evidence="1" type="ORF">MUCCIDRAFT_76421</name>
</gene>
<dbReference type="EMBL" id="AMYB01000001">
    <property type="protein sequence ID" value="OAD08688.1"/>
    <property type="molecule type" value="Genomic_DNA"/>
</dbReference>
<sequence>MHKSYCYCNKLWSRHLKVFRVSTIPSSASTIELLPTADSDKLQHDLDLMLSSLANVDTNDHLEDLNTTILQATKEEEEPGNEGYSLHEALYKLIEKIQQATQRSLDGQRVDPSSRLQHQLDIASLGALVDRMNKRRLVDQDWISNSEQLAIDITELVAKSSCFFRIAEEYDEQRYELSPIKERDLFLFHVFSKINRQSGRRMINQDAEIKPRRAYLDEESDDLISLINRVSSSNRKYTDQRATLKRRPP</sequence>